<evidence type="ECO:0000259" key="2">
    <source>
        <dbReference type="Pfam" id="PF12945"/>
    </source>
</evidence>
<protein>
    <recommendedName>
        <fullName evidence="5">Type IV pilus assembly PilZ</fullName>
    </recommendedName>
</protein>
<gene>
    <name evidence="3" type="ORF">PAMC26577_13500</name>
</gene>
<dbReference type="SUPFAM" id="SSF141371">
    <property type="entry name" value="PilZ domain-like"/>
    <property type="match status" value="2"/>
</dbReference>
<proteinExistence type="predicted"/>
<dbReference type="Pfam" id="PF07238">
    <property type="entry name" value="PilZ"/>
    <property type="match status" value="1"/>
</dbReference>
<feature type="domain" description="PilZ" evidence="1">
    <location>
        <begin position="194"/>
        <end position="304"/>
    </location>
</feature>
<evidence type="ECO:0000259" key="1">
    <source>
        <dbReference type="Pfam" id="PF07238"/>
    </source>
</evidence>
<dbReference type="AlphaFoldDB" id="A0A242MVZ3"/>
<dbReference type="GO" id="GO:0035438">
    <property type="term" value="F:cyclic-di-GMP binding"/>
    <property type="evidence" value="ECO:0007669"/>
    <property type="project" value="InterPro"/>
</dbReference>
<dbReference type="InterPro" id="IPR009875">
    <property type="entry name" value="PilZ_domain"/>
</dbReference>
<feature type="domain" description="Type III secretion system flagellar brake protein YcgR PilZN" evidence="2">
    <location>
        <begin position="98"/>
        <end position="185"/>
    </location>
</feature>
<dbReference type="Gene3D" id="2.40.10.220">
    <property type="entry name" value="predicted glycosyltransferase like domains"/>
    <property type="match status" value="1"/>
</dbReference>
<sequence>MSEEESVTLTQASLVRLSLADVPIGEPLAWPIVAADGALLFNAGAVVAGVPERAFLFAHFEPHRLDDLIEPVAPEPPLADSSSASAELLTLDTIGLTIGARLGLRGPAGSATYSARVIGFSTPGPHRTRAVFITQPVMAGHGPLALSQGERVEIVALGTRAVFQFACTVNAVCREPFSYLVLSEPGAIRRLRARKFVRMSTRLPARFSVIDPAQSHEPASQLGLIRDISPFGMSLAVTEAHAKLGDRLRLLFRFNTDDTDVDIDCHAIVRHLHDADAHGRNAGYGLEFETLEPSQRIALKSFMAEQVY</sequence>
<evidence type="ECO:0000313" key="4">
    <source>
        <dbReference type="Proteomes" id="UP000195221"/>
    </source>
</evidence>
<evidence type="ECO:0008006" key="5">
    <source>
        <dbReference type="Google" id="ProtNLM"/>
    </source>
</evidence>
<accession>A0A242MVZ3</accession>
<comment type="caution">
    <text evidence="3">The sequence shown here is derived from an EMBL/GenBank/DDBJ whole genome shotgun (WGS) entry which is preliminary data.</text>
</comment>
<dbReference type="RefSeq" id="WP_062171183.1">
    <property type="nucleotide sequence ID" value="NZ_MSRG01000008.1"/>
</dbReference>
<evidence type="ECO:0000313" key="3">
    <source>
        <dbReference type="EMBL" id="OTP75284.1"/>
    </source>
</evidence>
<reference evidence="3 4" key="1">
    <citation type="submission" date="2017-03" db="EMBL/GenBank/DDBJ databases">
        <title>Genome analysis of strain PAMC 26577.</title>
        <authorList>
            <person name="Oh H.-M."/>
            <person name="Yang J.-A."/>
        </authorList>
    </citation>
    <scope>NUCLEOTIDE SEQUENCE [LARGE SCALE GENOMIC DNA]</scope>
    <source>
        <strain evidence="3 4">PAMC 26577</strain>
    </source>
</reference>
<dbReference type="InterPro" id="IPR009926">
    <property type="entry name" value="T3SS_YcgR_PilZN"/>
</dbReference>
<dbReference type="EMBL" id="NBTZ01000052">
    <property type="protein sequence ID" value="OTP75284.1"/>
    <property type="molecule type" value="Genomic_DNA"/>
</dbReference>
<organism evidence="3 4">
    <name type="scientific">Caballeronia sordidicola</name>
    <name type="common">Burkholderia sordidicola</name>
    <dbReference type="NCBI Taxonomy" id="196367"/>
    <lineage>
        <taxon>Bacteria</taxon>
        <taxon>Pseudomonadati</taxon>
        <taxon>Pseudomonadota</taxon>
        <taxon>Betaproteobacteria</taxon>
        <taxon>Burkholderiales</taxon>
        <taxon>Burkholderiaceae</taxon>
        <taxon>Caballeronia</taxon>
    </lineage>
</organism>
<name>A0A242MVZ3_CABSO</name>
<dbReference type="Proteomes" id="UP000195221">
    <property type="component" value="Unassembled WGS sequence"/>
</dbReference>
<dbReference type="Pfam" id="PF12945">
    <property type="entry name" value="PilZNR"/>
    <property type="match status" value="1"/>
</dbReference>